<name>A0ABU4RQ00_9HYPH</name>
<dbReference type="Proteomes" id="UP001274321">
    <property type="component" value="Unassembled WGS sequence"/>
</dbReference>
<dbReference type="Gene3D" id="3.40.50.1820">
    <property type="entry name" value="alpha/beta hydrolase"/>
    <property type="match status" value="1"/>
</dbReference>
<keyword evidence="2" id="KW-0378">Hydrolase</keyword>
<sequence length="346" mass="38159">MRSRFRHLSRRFRWIFVLGYLKLTGEALADDDRLGPLDRPSPQELRIAKDDEAFSAREALHGATSSRQQCMTVPGGLWTEAGGQAECIRHYSAGVENGQASALLVYLSGDAVSRTSGGVRFVVDSYAARSPNAIQAETEKWAAEAAMAAVYLARPGLHGSSGSHLMRRLKREVDLVDRALDLLKDRYGTTRFIIAGHSGGGHLAAALLNRRHDVDAVVISSGLVSVRQVVEHWDRRRKVPEGVIYDADGYIDPVDGLGSIRKDPMPRIFVISDPEDRIVPFYTQLYYVRRLRAAGFRPQHIYASASDKRHHLLVQHARTAAALVAGGASNREVRRALAEIGPGDFD</sequence>
<dbReference type="EMBL" id="JAXAFJ010000008">
    <property type="protein sequence ID" value="MDX6806916.1"/>
    <property type="molecule type" value="Genomic_DNA"/>
</dbReference>
<organism evidence="2 3">
    <name type="scientific">Terrihabitans rhizophilus</name>
    <dbReference type="NCBI Taxonomy" id="3092662"/>
    <lineage>
        <taxon>Bacteria</taxon>
        <taxon>Pseudomonadati</taxon>
        <taxon>Pseudomonadota</taxon>
        <taxon>Alphaproteobacteria</taxon>
        <taxon>Hyphomicrobiales</taxon>
        <taxon>Terrihabitans</taxon>
    </lineage>
</organism>
<dbReference type="Pfam" id="PF00326">
    <property type="entry name" value="Peptidase_S9"/>
    <property type="match status" value="1"/>
</dbReference>
<accession>A0ABU4RQ00</accession>
<evidence type="ECO:0000313" key="2">
    <source>
        <dbReference type="EMBL" id="MDX6806916.1"/>
    </source>
</evidence>
<gene>
    <name evidence="2" type="ORF">SCD90_12650</name>
</gene>
<feature type="domain" description="Peptidase S9 prolyl oligopeptidase catalytic" evidence="1">
    <location>
        <begin position="188"/>
        <end position="311"/>
    </location>
</feature>
<evidence type="ECO:0000259" key="1">
    <source>
        <dbReference type="Pfam" id="PF00326"/>
    </source>
</evidence>
<dbReference type="GO" id="GO:0016787">
    <property type="term" value="F:hydrolase activity"/>
    <property type="evidence" value="ECO:0007669"/>
    <property type="project" value="UniProtKB-KW"/>
</dbReference>
<keyword evidence="3" id="KW-1185">Reference proteome</keyword>
<proteinExistence type="predicted"/>
<dbReference type="SUPFAM" id="SSF53474">
    <property type="entry name" value="alpha/beta-Hydrolases"/>
    <property type="match status" value="1"/>
</dbReference>
<dbReference type="RefSeq" id="WP_319845044.1">
    <property type="nucleotide sequence ID" value="NZ_JAXAFJ010000008.1"/>
</dbReference>
<reference evidence="2 3" key="1">
    <citation type="submission" date="2023-11" db="EMBL/GenBank/DDBJ databases">
        <authorList>
            <person name="Bao R."/>
        </authorList>
    </citation>
    <scope>NUCLEOTIDE SEQUENCE [LARGE SCALE GENOMIC DNA]</scope>
    <source>
        <strain evidence="2 3">PJ23</strain>
    </source>
</reference>
<evidence type="ECO:0000313" key="3">
    <source>
        <dbReference type="Proteomes" id="UP001274321"/>
    </source>
</evidence>
<dbReference type="InterPro" id="IPR029058">
    <property type="entry name" value="AB_hydrolase_fold"/>
</dbReference>
<comment type="caution">
    <text evidence="2">The sequence shown here is derived from an EMBL/GenBank/DDBJ whole genome shotgun (WGS) entry which is preliminary data.</text>
</comment>
<dbReference type="InterPro" id="IPR001375">
    <property type="entry name" value="Peptidase_S9_cat"/>
</dbReference>
<protein>
    <submittedName>
        <fullName evidence="2">Alpha/beta hydrolase</fullName>
    </submittedName>
</protein>